<dbReference type="OrthoDB" id="8832648at2"/>
<keyword evidence="5" id="KW-0449">Lipoprotein</keyword>
<dbReference type="PROSITE" id="PS51257">
    <property type="entry name" value="PROKAR_LIPOPROTEIN"/>
    <property type="match status" value="1"/>
</dbReference>
<dbReference type="PANTHER" id="PTHR41164:SF1">
    <property type="entry name" value="CURLI PRODUCTION ASSEMBLY_TRANSPORT COMPONENT CSGG"/>
    <property type="match status" value="1"/>
</dbReference>
<dbReference type="EMBL" id="QWEY01000016">
    <property type="protein sequence ID" value="RGP35433.1"/>
    <property type="molecule type" value="Genomic_DNA"/>
</dbReference>
<keyword evidence="2" id="KW-0732">Signal</keyword>
<name>A0A411YXG6_9RHOB</name>
<evidence type="ECO:0000256" key="4">
    <source>
        <dbReference type="ARBA" id="ARBA00023139"/>
    </source>
</evidence>
<keyword evidence="3" id="KW-0472">Membrane</keyword>
<evidence type="ECO:0000313" key="7">
    <source>
        <dbReference type="Proteomes" id="UP000284547"/>
    </source>
</evidence>
<organism evidence="6 7">
    <name type="scientific">Pseudotabrizicola alkalilacus</name>
    <dbReference type="NCBI Taxonomy" id="2305252"/>
    <lineage>
        <taxon>Bacteria</taxon>
        <taxon>Pseudomonadati</taxon>
        <taxon>Pseudomonadota</taxon>
        <taxon>Alphaproteobacteria</taxon>
        <taxon>Rhodobacterales</taxon>
        <taxon>Paracoccaceae</taxon>
        <taxon>Pseudotabrizicola</taxon>
    </lineage>
</organism>
<evidence type="ECO:0000256" key="3">
    <source>
        <dbReference type="ARBA" id="ARBA00023136"/>
    </source>
</evidence>
<evidence type="ECO:0000313" key="6">
    <source>
        <dbReference type="EMBL" id="RGP35433.1"/>
    </source>
</evidence>
<comment type="caution">
    <text evidence="6">The sequence shown here is derived from an EMBL/GenBank/DDBJ whole genome shotgun (WGS) entry which is preliminary data.</text>
</comment>
<gene>
    <name evidence="6" type="ORF">D1012_20350</name>
</gene>
<reference evidence="6 7" key="1">
    <citation type="submission" date="2018-08" db="EMBL/GenBank/DDBJ databases">
        <title>Flavobacterium tibetense sp. nov., isolated from a wetland YonghuCo on Tibetan Plateau.</title>
        <authorList>
            <person name="Phurbu D."/>
            <person name="Lu H."/>
            <person name="Xing P."/>
        </authorList>
    </citation>
    <scope>NUCLEOTIDE SEQUENCE [LARGE SCALE GENOMIC DNA]</scope>
    <source>
        <strain evidence="6 7">DJC</strain>
    </source>
</reference>
<dbReference type="Gene3D" id="3.40.50.10610">
    <property type="entry name" value="ABC-type transport auxiliary lipoprotein component"/>
    <property type="match status" value="1"/>
</dbReference>
<evidence type="ECO:0000256" key="5">
    <source>
        <dbReference type="ARBA" id="ARBA00023288"/>
    </source>
</evidence>
<keyword evidence="7" id="KW-1185">Reference proteome</keyword>
<protein>
    <submittedName>
        <fullName evidence="6">Uncharacterized protein</fullName>
    </submittedName>
</protein>
<sequence>MKLQNTSGGFRTALLSAAALTLSGCLETGQLGTVRHVAGETPIISSTPVRNGVTPMTEPLACVGRLIQSKRRSLGIAIGDVKDYTGKQGQDEGFAITQGGALMAYSALGKMGKGVRVHERFDTRIADAELAYIAQRHLGDGTQHTVDDPATGGTTDVPWKPYFGGGILQSDYFIVGGITELNYNIQSGGAEVAISNLGPKARRYTMNIAVDLRVVGTQSLRVYDTVSVEKQLTGYEVGFGVFRFFGDSLFDVNVGAKSAEPLQLGVRMAIEAGVLQLVASAAGVDPTPCIPPELSAVAWDAATPSKS</sequence>
<dbReference type="RefSeq" id="WP_118155949.1">
    <property type="nucleotide sequence ID" value="NZ_QWEY01000016.1"/>
</dbReference>
<dbReference type="Proteomes" id="UP000284547">
    <property type="component" value="Unassembled WGS sequence"/>
</dbReference>
<dbReference type="GO" id="GO:0030288">
    <property type="term" value="C:outer membrane-bounded periplasmic space"/>
    <property type="evidence" value="ECO:0007669"/>
    <property type="project" value="InterPro"/>
</dbReference>
<dbReference type="AlphaFoldDB" id="A0A411YXG6"/>
<evidence type="ECO:0000256" key="2">
    <source>
        <dbReference type="ARBA" id="ARBA00022729"/>
    </source>
</evidence>
<keyword evidence="1" id="KW-1003">Cell membrane</keyword>
<dbReference type="PANTHER" id="PTHR41164">
    <property type="entry name" value="CURLI PRODUCTION ASSEMBLY/TRANSPORT COMPONENT CSGG"/>
    <property type="match status" value="1"/>
</dbReference>
<keyword evidence="4" id="KW-0564">Palmitate</keyword>
<evidence type="ECO:0000256" key="1">
    <source>
        <dbReference type="ARBA" id="ARBA00022475"/>
    </source>
</evidence>
<accession>A0A411YXG6</accession>
<dbReference type="Pfam" id="PF03783">
    <property type="entry name" value="CsgG"/>
    <property type="match status" value="1"/>
</dbReference>
<proteinExistence type="predicted"/>
<dbReference type="InterPro" id="IPR005534">
    <property type="entry name" value="Curli_assmbl/transp-comp_CsgG"/>
</dbReference>